<evidence type="ECO:0000256" key="2">
    <source>
        <dbReference type="ARBA" id="ARBA00010072"/>
    </source>
</evidence>
<organism evidence="11 12">
    <name type="scientific">Hypericibacter adhaerens</name>
    <dbReference type="NCBI Taxonomy" id="2602016"/>
    <lineage>
        <taxon>Bacteria</taxon>
        <taxon>Pseudomonadati</taxon>
        <taxon>Pseudomonadota</taxon>
        <taxon>Alphaproteobacteria</taxon>
        <taxon>Rhodospirillales</taxon>
        <taxon>Dongiaceae</taxon>
        <taxon>Hypericibacter</taxon>
    </lineage>
</organism>
<dbReference type="CDD" id="cd06261">
    <property type="entry name" value="TM_PBP2"/>
    <property type="match status" value="1"/>
</dbReference>
<proteinExistence type="inferred from homology"/>
<evidence type="ECO:0000256" key="3">
    <source>
        <dbReference type="ARBA" id="ARBA00022448"/>
    </source>
</evidence>
<dbReference type="EMBL" id="CP042582">
    <property type="protein sequence ID" value="QEX23377.1"/>
    <property type="molecule type" value="Genomic_DNA"/>
</dbReference>
<dbReference type="SUPFAM" id="SSF161098">
    <property type="entry name" value="MetI-like"/>
    <property type="match status" value="1"/>
</dbReference>
<dbReference type="PANTHER" id="PTHR30614">
    <property type="entry name" value="MEMBRANE COMPONENT OF AMINO ACID ABC TRANSPORTER"/>
    <property type="match status" value="1"/>
</dbReference>
<accession>A0A5J6N1L6</accession>
<evidence type="ECO:0000256" key="8">
    <source>
        <dbReference type="ARBA" id="ARBA00023136"/>
    </source>
</evidence>
<dbReference type="AlphaFoldDB" id="A0A5J6N1L6"/>
<dbReference type="InterPro" id="IPR000515">
    <property type="entry name" value="MetI-like"/>
</dbReference>
<evidence type="ECO:0000256" key="4">
    <source>
        <dbReference type="ARBA" id="ARBA00022475"/>
    </source>
</evidence>
<dbReference type="GO" id="GO:0043190">
    <property type="term" value="C:ATP-binding cassette (ABC) transporter complex"/>
    <property type="evidence" value="ECO:0007669"/>
    <property type="project" value="InterPro"/>
</dbReference>
<dbReference type="InterPro" id="IPR010065">
    <property type="entry name" value="AA_ABC_transptr_permease_3TM"/>
</dbReference>
<gene>
    <name evidence="11" type="primary">glnP</name>
    <name evidence="11" type="ORF">FRZ61_33150</name>
</gene>
<keyword evidence="8 9" id="KW-0472">Membrane</keyword>
<dbReference type="GO" id="GO:0022857">
    <property type="term" value="F:transmembrane transporter activity"/>
    <property type="evidence" value="ECO:0007669"/>
    <property type="project" value="InterPro"/>
</dbReference>
<keyword evidence="7 9" id="KW-1133">Transmembrane helix</keyword>
<evidence type="ECO:0000256" key="5">
    <source>
        <dbReference type="ARBA" id="ARBA00022692"/>
    </source>
</evidence>
<dbReference type="InterPro" id="IPR043429">
    <property type="entry name" value="ArtM/GltK/GlnP/TcyL/YhdX-like"/>
</dbReference>
<keyword evidence="3 9" id="KW-0813">Transport</keyword>
<sequence>MDYYRLLIDGLWVTIALTLASSAVALAVAFIVGLAGASGSRLLRGLAVCYTGFFRGTSSLVQLFWAFYVLPFFGIDLPAMTVGILVLGLNVGAYSAEVVRGAILAVPRDQHEAALAINLGRWQRLRHVILPQALPLMLPPFGNNIVELLKMTAIVSLITINELTFQAQAIRSATGETLFPYLAILVLYYLLSLGFTAPVKWLEGRLTAHRRGVSRS</sequence>
<protein>
    <submittedName>
        <fullName evidence="11">Glutamine ABC transporter permease</fullName>
    </submittedName>
</protein>
<dbReference type="PANTHER" id="PTHR30614:SF0">
    <property type="entry name" value="L-CYSTINE TRANSPORT SYSTEM PERMEASE PROTEIN TCYL"/>
    <property type="match status" value="1"/>
</dbReference>
<keyword evidence="12" id="KW-1185">Reference proteome</keyword>
<comment type="subcellular location">
    <subcellularLocation>
        <location evidence="1">Cell inner membrane</location>
        <topology evidence="1">Multi-pass membrane protein</topology>
    </subcellularLocation>
    <subcellularLocation>
        <location evidence="9">Cell membrane</location>
        <topology evidence="9">Multi-pass membrane protein</topology>
    </subcellularLocation>
</comment>
<dbReference type="InterPro" id="IPR014342">
    <property type="entry name" value="Ectoine_EhuC"/>
</dbReference>
<evidence type="ECO:0000256" key="1">
    <source>
        <dbReference type="ARBA" id="ARBA00004429"/>
    </source>
</evidence>
<dbReference type="Pfam" id="PF00528">
    <property type="entry name" value="BPD_transp_1"/>
    <property type="match status" value="1"/>
</dbReference>
<feature type="transmembrane region" description="Helical" evidence="9">
    <location>
        <begin position="80"/>
        <end position="99"/>
    </location>
</feature>
<evidence type="ECO:0000256" key="7">
    <source>
        <dbReference type="ARBA" id="ARBA00022989"/>
    </source>
</evidence>
<dbReference type="KEGG" id="hadh:FRZ61_33150"/>
<keyword evidence="4" id="KW-1003">Cell membrane</keyword>
<dbReference type="GO" id="GO:0006865">
    <property type="term" value="P:amino acid transport"/>
    <property type="evidence" value="ECO:0007669"/>
    <property type="project" value="UniProtKB-KW"/>
</dbReference>
<comment type="similarity">
    <text evidence="2">Belongs to the binding-protein-dependent transport system permease family. HisMQ subfamily.</text>
</comment>
<evidence type="ECO:0000313" key="12">
    <source>
        <dbReference type="Proteomes" id="UP000325797"/>
    </source>
</evidence>
<keyword evidence="5 9" id="KW-0812">Transmembrane</keyword>
<name>A0A5J6N1L6_9PROT</name>
<evidence type="ECO:0000256" key="9">
    <source>
        <dbReference type="RuleBase" id="RU363032"/>
    </source>
</evidence>
<dbReference type="PROSITE" id="PS50928">
    <property type="entry name" value="ABC_TM1"/>
    <property type="match status" value="1"/>
</dbReference>
<dbReference type="InterPro" id="IPR035906">
    <property type="entry name" value="MetI-like_sf"/>
</dbReference>
<feature type="transmembrane region" description="Helical" evidence="9">
    <location>
        <begin position="47"/>
        <end position="68"/>
    </location>
</feature>
<dbReference type="Proteomes" id="UP000325797">
    <property type="component" value="Chromosome"/>
</dbReference>
<evidence type="ECO:0000313" key="11">
    <source>
        <dbReference type="EMBL" id="QEX23377.1"/>
    </source>
</evidence>
<dbReference type="NCBIfam" id="TIGR03004">
    <property type="entry name" value="ectoine_ehuC"/>
    <property type="match status" value="1"/>
</dbReference>
<feature type="transmembrane region" description="Helical" evidence="9">
    <location>
        <begin position="12"/>
        <end position="35"/>
    </location>
</feature>
<reference evidence="11 12" key="1">
    <citation type="submission" date="2019-08" db="EMBL/GenBank/DDBJ databases">
        <title>Hyperibacter terrae gen. nov., sp. nov. and Hyperibacter viscosus sp. nov., two new members in the family Rhodospirillaceae isolated from the rhizosphere of Hypericum perforatum.</title>
        <authorList>
            <person name="Noviana Z."/>
        </authorList>
    </citation>
    <scope>NUCLEOTIDE SEQUENCE [LARGE SCALE GENOMIC DNA]</scope>
    <source>
        <strain evidence="11 12">R5959</strain>
    </source>
</reference>
<feature type="domain" description="ABC transmembrane type-1" evidence="10">
    <location>
        <begin position="11"/>
        <end position="197"/>
    </location>
</feature>
<feature type="transmembrane region" description="Helical" evidence="9">
    <location>
        <begin position="178"/>
        <end position="197"/>
    </location>
</feature>
<evidence type="ECO:0000259" key="10">
    <source>
        <dbReference type="PROSITE" id="PS50928"/>
    </source>
</evidence>
<keyword evidence="6" id="KW-0029">Amino-acid transport</keyword>
<dbReference type="NCBIfam" id="TIGR01726">
    <property type="entry name" value="HEQRo_perm_3TM"/>
    <property type="match status" value="1"/>
</dbReference>
<dbReference type="Gene3D" id="1.10.3720.10">
    <property type="entry name" value="MetI-like"/>
    <property type="match status" value="1"/>
</dbReference>
<evidence type="ECO:0000256" key="6">
    <source>
        <dbReference type="ARBA" id="ARBA00022970"/>
    </source>
</evidence>